<dbReference type="Pfam" id="PF01223">
    <property type="entry name" value="Endonuclease_NS"/>
    <property type="match status" value="1"/>
</dbReference>
<feature type="chain" id="PRO_5034862351" description="ENDD1 protein" evidence="1">
    <location>
        <begin position="20"/>
        <end position="277"/>
    </location>
</feature>
<dbReference type="Proteomes" id="UP000694545">
    <property type="component" value="Unplaced"/>
</dbReference>
<reference evidence="4" key="2">
    <citation type="submission" date="2025-09" db="UniProtKB">
        <authorList>
            <consortium name="Ensembl"/>
        </authorList>
    </citation>
    <scope>IDENTIFICATION</scope>
</reference>
<keyword evidence="5" id="KW-1185">Reference proteome</keyword>
<dbReference type="PANTHER" id="PTHR21472:SF26">
    <property type="entry name" value="ENDONUCLEASE DOMAIN CONTAINING 1"/>
    <property type="match status" value="1"/>
</dbReference>
<evidence type="ECO:0000256" key="1">
    <source>
        <dbReference type="SAM" id="SignalP"/>
    </source>
</evidence>
<dbReference type="InterPro" id="IPR020821">
    <property type="entry name" value="ENPP1-3/EXOG-like_nuc-like"/>
</dbReference>
<dbReference type="AlphaFoldDB" id="A0A8D2L0Q9"/>
<dbReference type="InterPro" id="IPR044929">
    <property type="entry name" value="DNA/RNA_non-sp_Endonuclease_sf"/>
</dbReference>
<dbReference type="SMART" id="SM00477">
    <property type="entry name" value="NUC"/>
    <property type="match status" value="1"/>
</dbReference>
<dbReference type="GO" id="GO:0016787">
    <property type="term" value="F:hydrolase activity"/>
    <property type="evidence" value="ECO:0007669"/>
    <property type="project" value="InterPro"/>
</dbReference>
<evidence type="ECO:0008006" key="6">
    <source>
        <dbReference type="Google" id="ProtNLM"/>
    </source>
</evidence>
<dbReference type="GO" id="GO:0003676">
    <property type="term" value="F:nucleic acid binding"/>
    <property type="evidence" value="ECO:0007669"/>
    <property type="project" value="InterPro"/>
</dbReference>
<keyword evidence="1" id="KW-0732">Signal</keyword>
<dbReference type="GO" id="GO:0046872">
    <property type="term" value="F:metal ion binding"/>
    <property type="evidence" value="ECO:0007669"/>
    <property type="project" value="InterPro"/>
</dbReference>
<dbReference type="InterPro" id="IPR044925">
    <property type="entry name" value="His-Me_finger_sf"/>
</dbReference>
<evidence type="ECO:0000259" key="2">
    <source>
        <dbReference type="SMART" id="SM00477"/>
    </source>
</evidence>
<dbReference type="Gene3D" id="3.40.570.10">
    <property type="entry name" value="Extracellular Endonuclease, subunit A"/>
    <property type="match status" value="1"/>
</dbReference>
<feature type="domain" description="DNA/RNA non-specific endonuclease/pyrophosphatase/phosphodiesterase" evidence="3">
    <location>
        <begin position="57"/>
        <end position="269"/>
    </location>
</feature>
<dbReference type="Ensembl" id="ENSVKKT00000015431.1">
    <property type="protein sequence ID" value="ENSVKKP00000015071.1"/>
    <property type="gene ID" value="ENSVKKG00000010328.1"/>
</dbReference>
<name>A0A8D2L0Q9_VARKO</name>
<dbReference type="InterPro" id="IPR001604">
    <property type="entry name" value="Endo_G_ENPP1-like_dom"/>
</dbReference>
<dbReference type="SUPFAM" id="SSF54060">
    <property type="entry name" value="His-Me finger endonucleases"/>
    <property type="match status" value="1"/>
</dbReference>
<organism evidence="4 5">
    <name type="scientific">Varanus komodoensis</name>
    <name type="common">Komodo dragon</name>
    <dbReference type="NCBI Taxonomy" id="61221"/>
    <lineage>
        <taxon>Eukaryota</taxon>
        <taxon>Metazoa</taxon>
        <taxon>Chordata</taxon>
        <taxon>Craniata</taxon>
        <taxon>Vertebrata</taxon>
        <taxon>Euteleostomi</taxon>
        <taxon>Lepidosauria</taxon>
        <taxon>Squamata</taxon>
        <taxon>Bifurcata</taxon>
        <taxon>Unidentata</taxon>
        <taxon>Episquamata</taxon>
        <taxon>Toxicofera</taxon>
        <taxon>Anguimorpha</taxon>
        <taxon>Paleoanguimorpha</taxon>
        <taxon>Varanoidea</taxon>
        <taxon>Varanidae</taxon>
        <taxon>Varanus</taxon>
    </lineage>
</organism>
<feature type="signal peptide" evidence="1">
    <location>
        <begin position="1"/>
        <end position="19"/>
    </location>
</feature>
<feature type="domain" description="ENPP1-3/EXOG-like endonuclease/phosphodiesterase" evidence="2">
    <location>
        <begin position="58"/>
        <end position="269"/>
    </location>
</feature>
<sequence length="277" mass="30994">MLLALLLLCVSWHPGPGHGEVVTSFKESCPQFFFRGIPPSDSIKPQQSAQICQRYKNLHRFATLYDEAMRIPVYSAYIYNPGTAKRPRTWMVEPQLVDRSLEQPDMETEGAFLNQYVSKEFALQRSQAVPHDYKNLSGLNRGHLNPNGHQLDWDAKSSTFTLTNVVPQNIKLNGGAWNNYEHVTMASKTAGCSRTFAIVGAVPGNNFIAGGRVNTPSYVWSAACCVVDNNHLRAWGIIARNDENVVQALTLGQLEARLTQLYGRDHISLFAEDCPRQ</sequence>
<dbReference type="InterPro" id="IPR039015">
    <property type="entry name" value="ENDOD1"/>
</dbReference>
<protein>
    <recommendedName>
        <fullName evidence="6">ENDD1 protein</fullName>
    </recommendedName>
</protein>
<proteinExistence type="predicted"/>
<dbReference type="OMA" id="NGHHDDY"/>
<evidence type="ECO:0000313" key="5">
    <source>
        <dbReference type="Proteomes" id="UP000694545"/>
    </source>
</evidence>
<accession>A0A8D2L0Q9</accession>
<evidence type="ECO:0000313" key="4">
    <source>
        <dbReference type="Ensembl" id="ENSVKKP00000015071.1"/>
    </source>
</evidence>
<dbReference type="SMART" id="SM00892">
    <property type="entry name" value="Endonuclease_NS"/>
    <property type="match status" value="1"/>
</dbReference>
<evidence type="ECO:0000259" key="3">
    <source>
        <dbReference type="SMART" id="SM00892"/>
    </source>
</evidence>
<reference evidence="4" key="1">
    <citation type="submission" date="2025-08" db="UniProtKB">
        <authorList>
            <consortium name="Ensembl"/>
        </authorList>
    </citation>
    <scope>IDENTIFICATION</scope>
</reference>
<dbReference type="PANTHER" id="PTHR21472">
    <property type="entry name" value="ENDONUCLEASE DOMAIN-CONTAINING 1 PROTEIN ENDOD1"/>
    <property type="match status" value="1"/>
</dbReference>